<accession>S4PML7</accession>
<evidence type="ECO:0000313" key="1">
    <source>
        <dbReference type="EMBL" id="JAA92449.1"/>
    </source>
</evidence>
<organism evidence="1">
    <name type="scientific">Pararge aegeria</name>
    <name type="common">speckled wood butterfly</name>
    <dbReference type="NCBI Taxonomy" id="116150"/>
    <lineage>
        <taxon>Eukaryota</taxon>
        <taxon>Metazoa</taxon>
        <taxon>Ecdysozoa</taxon>
        <taxon>Arthropoda</taxon>
        <taxon>Hexapoda</taxon>
        <taxon>Insecta</taxon>
        <taxon>Pterygota</taxon>
        <taxon>Neoptera</taxon>
        <taxon>Endopterygota</taxon>
        <taxon>Lepidoptera</taxon>
        <taxon>Glossata</taxon>
        <taxon>Ditrysia</taxon>
        <taxon>Papilionoidea</taxon>
        <taxon>Nymphalidae</taxon>
        <taxon>Satyrinae</taxon>
        <taxon>Satyrini</taxon>
        <taxon>Parargina</taxon>
        <taxon>Pararge</taxon>
    </lineage>
</organism>
<reference evidence="1" key="2">
    <citation type="submission" date="2013-05" db="EMBL/GenBank/DDBJ databases">
        <authorList>
            <person name="Carter J.-M."/>
            <person name="Baker S.C."/>
            <person name="Pink R."/>
            <person name="Carter D.R.F."/>
            <person name="Collins A."/>
            <person name="Tomlin J."/>
            <person name="Gibbs M."/>
            <person name="Breuker C.J."/>
        </authorList>
    </citation>
    <scope>NUCLEOTIDE SEQUENCE</scope>
    <source>
        <tissue evidence="1">Ovary</tissue>
    </source>
</reference>
<name>S4PML7_9NEOP</name>
<sequence>MVKNILKTKTQVAVIINMNLRAVIKNPVAAMNLAITSLERTFSRENHQIVTMRTTAGIVNQKTVHLTTKLQSPVI</sequence>
<protein>
    <submittedName>
        <fullName evidence="1">Uncharacterized protein</fullName>
    </submittedName>
</protein>
<dbReference type="AlphaFoldDB" id="S4PML7"/>
<reference evidence="1" key="1">
    <citation type="journal article" date="2013" name="BMC Genomics">
        <title>Unscrambling butterfly oogenesis.</title>
        <authorList>
            <person name="Carter J.M."/>
            <person name="Baker S.C."/>
            <person name="Pink R."/>
            <person name="Carter D.R."/>
            <person name="Collins A."/>
            <person name="Tomlin J."/>
            <person name="Gibbs M."/>
            <person name="Breuker C.J."/>
        </authorList>
    </citation>
    <scope>NUCLEOTIDE SEQUENCE</scope>
    <source>
        <tissue evidence="1">Ovary</tissue>
    </source>
</reference>
<proteinExistence type="predicted"/>
<feature type="non-terminal residue" evidence="1">
    <location>
        <position position="75"/>
    </location>
</feature>
<dbReference type="EMBL" id="GAIX01000111">
    <property type="protein sequence ID" value="JAA92449.1"/>
    <property type="molecule type" value="Transcribed_RNA"/>
</dbReference>